<dbReference type="GO" id="GO:0005783">
    <property type="term" value="C:endoplasmic reticulum"/>
    <property type="evidence" value="ECO:0007669"/>
    <property type="project" value="TreeGrafter"/>
</dbReference>
<accession>A0A7R8ZYW6</accession>
<dbReference type="PANTHER" id="PTHR10983:SF2">
    <property type="entry name" value="ACYL-COA:LYSOPHOSPHATIDYLGLYCEROL ACYLTRANSFERASE 1"/>
    <property type="match status" value="1"/>
</dbReference>
<organism evidence="6">
    <name type="scientific">Darwinula stevensoni</name>
    <dbReference type="NCBI Taxonomy" id="69355"/>
    <lineage>
        <taxon>Eukaryota</taxon>
        <taxon>Metazoa</taxon>
        <taxon>Ecdysozoa</taxon>
        <taxon>Arthropoda</taxon>
        <taxon>Crustacea</taxon>
        <taxon>Oligostraca</taxon>
        <taxon>Ostracoda</taxon>
        <taxon>Podocopa</taxon>
        <taxon>Podocopida</taxon>
        <taxon>Darwinulocopina</taxon>
        <taxon>Darwinuloidea</taxon>
        <taxon>Darwinulidae</taxon>
        <taxon>Darwinula</taxon>
    </lineage>
</organism>
<evidence type="ECO:0000259" key="5">
    <source>
        <dbReference type="SMART" id="SM00563"/>
    </source>
</evidence>
<feature type="transmembrane region" description="Helical" evidence="4">
    <location>
        <begin position="46"/>
        <end position="66"/>
    </location>
</feature>
<evidence type="ECO:0000256" key="3">
    <source>
        <dbReference type="ARBA" id="ARBA00023315"/>
    </source>
</evidence>
<protein>
    <recommendedName>
        <fullName evidence="5">Phospholipid/glycerol acyltransferase domain-containing protein</fullName>
    </recommendedName>
</protein>
<dbReference type="AlphaFoldDB" id="A0A7R8ZYW6"/>
<keyword evidence="3" id="KW-0012">Acyltransferase</keyword>
<evidence type="ECO:0000313" key="6">
    <source>
        <dbReference type="EMBL" id="CAD7241544.1"/>
    </source>
</evidence>
<evidence type="ECO:0000256" key="1">
    <source>
        <dbReference type="ARBA" id="ARBA00008655"/>
    </source>
</evidence>
<dbReference type="InterPro" id="IPR032098">
    <property type="entry name" value="Acyltransf_C"/>
</dbReference>
<gene>
    <name evidence="6" type="ORF">DSTB1V02_LOCUS1532</name>
</gene>
<dbReference type="EMBL" id="CAJPEV010000146">
    <property type="protein sequence ID" value="CAG0881371.1"/>
    <property type="molecule type" value="Genomic_DNA"/>
</dbReference>
<dbReference type="Proteomes" id="UP000677054">
    <property type="component" value="Unassembled WGS sequence"/>
</dbReference>
<evidence type="ECO:0000256" key="4">
    <source>
        <dbReference type="SAM" id="Phobius"/>
    </source>
</evidence>
<dbReference type="PANTHER" id="PTHR10983">
    <property type="entry name" value="1-ACYLGLYCEROL-3-PHOSPHATE ACYLTRANSFERASE-RELATED"/>
    <property type="match status" value="1"/>
</dbReference>
<dbReference type="Pfam" id="PF01553">
    <property type="entry name" value="Acyltransferase"/>
    <property type="match status" value="1"/>
</dbReference>
<dbReference type="EMBL" id="LR899663">
    <property type="protein sequence ID" value="CAD7241544.1"/>
    <property type="molecule type" value="Genomic_DNA"/>
</dbReference>
<name>A0A7R8ZYW6_9CRUS</name>
<dbReference type="SMART" id="SM00563">
    <property type="entry name" value="PlsC"/>
    <property type="match status" value="1"/>
</dbReference>
<dbReference type="OrthoDB" id="5920068at2759"/>
<dbReference type="SUPFAM" id="SSF69593">
    <property type="entry name" value="Glycerol-3-phosphate (1)-acyltransferase"/>
    <property type="match status" value="1"/>
</dbReference>
<keyword evidence="4" id="KW-0472">Membrane</keyword>
<reference evidence="6" key="1">
    <citation type="submission" date="2020-11" db="EMBL/GenBank/DDBJ databases">
        <authorList>
            <person name="Tran Van P."/>
        </authorList>
    </citation>
    <scope>NUCLEOTIDE SEQUENCE</scope>
</reference>
<dbReference type="Pfam" id="PF16076">
    <property type="entry name" value="Acyltransf_C"/>
    <property type="match status" value="1"/>
</dbReference>
<keyword evidence="7" id="KW-1185">Reference proteome</keyword>
<dbReference type="CDD" id="cd07990">
    <property type="entry name" value="LPLAT_LCLAT1-like"/>
    <property type="match status" value="1"/>
</dbReference>
<keyword evidence="4" id="KW-1133">Transmembrane helix</keyword>
<feature type="transmembrane region" description="Helical" evidence="4">
    <location>
        <begin position="334"/>
        <end position="352"/>
    </location>
</feature>
<feature type="transmembrane region" description="Helical" evidence="4">
    <location>
        <begin position="12"/>
        <end position="34"/>
    </location>
</feature>
<evidence type="ECO:0000313" key="7">
    <source>
        <dbReference type="Proteomes" id="UP000677054"/>
    </source>
</evidence>
<dbReference type="InterPro" id="IPR002123">
    <property type="entry name" value="Plipid/glycerol_acylTrfase"/>
</dbReference>
<comment type="similarity">
    <text evidence="1">Belongs to the 1-acyl-sn-glycerol-3-phosphate acyltransferase family.</text>
</comment>
<keyword evidence="4" id="KW-0812">Transmembrane</keyword>
<feature type="domain" description="Phospholipid/glycerol acyltransferase" evidence="5">
    <location>
        <begin position="87"/>
        <end position="203"/>
    </location>
</feature>
<proteinExistence type="inferred from homology"/>
<keyword evidence="2" id="KW-0808">Transferase</keyword>
<dbReference type="GO" id="GO:0036149">
    <property type="term" value="P:phosphatidylinositol acyl-chain remodeling"/>
    <property type="evidence" value="ECO:0007669"/>
    <property type="project" value="TreeGrafter"/>
</dbReference>
<evidence type="ECO:0000256" key="2">
    <source>
        <dbReference type="ARBA" id="ARBA00022679"/>
    </source>
</evidence>
<sequence>MAAFLDVLRYIWRTFFIIVNNFYCIPAYVVWLWLLTPVYLLCPDVYYAWEGILFEWLLAQVAVWSWSAGYHVYEMGDDVSDILQEKTLLMANHQSTSDVPLMMNYFTSKRGTTRHVMWIMDKLFKFTNFGLVSVHHGDFFIVSGKDERNASLSLLREHLSTTYKVRDRKWLILFPEGGFLRKRREMSQRYAEKNGLPVLEHVALPRVGALEVVLETLHSGSKLKNNLSKQGATNLEGIQWIVDLTIGYQEAKPLDLGVIVTGAHPPCKIVFHFQRFHIDEVPSDQEGLTKWIINLYAEKEKLLRQFYETGAFPKPVENLNWKVIPTPRLVKHNLLYFIVLHLFYIFSTVLQWKLFQWLWSFL</sequence>
<dbReference type="GO" id="GO:0016746">
    <property type="term" value="F:acyltransferase activity"/>
    <property type="evidence" value="ECO:0007669"/>
    <property type="project" value="UniProtKB-KW"/>
</dbReference>